<dbReference type="Gene3D" id="1.10.10.10">
    <property type="entry name" value="Winged helix-like DNA-binding domain superfamily/Winged helix DNA-binding domain"/>
    <property type="match status" value="1"/>
</dbReference>
<accession>A0ABQ4QAN2</accession>
<dbReference type="InterPro" id="IPR036390">
    <property type="entry name" value="WH_DNA-bd_sf"/>
</dbReference>
<evidence type="ECO:0000259" key="4">
    <source>
        <dbReference type="PROSITE" id="PS51063"/>
    </source>
</evidence>
<organism evidence="5 6">
    <name type="scientific">Methylobacterium cerastii</name>
    <dbReference type="NCBI Taxonomy" id="932741"/>
    <lineage>
        <taxon>Bacteria</taxon>
        <taxon>Pseudomonadati</taxon>
        <taxon>Pseudomonadota</taxon>
        <taxon>Alphaproteobacteria</taxon>
        <taxon>Hyphomicrobiales</taxon>
        <taxon>Methylobacteriaceae</taxon>
        <taxon>Methylobacterium</taxon>
    </lineage>
</organism>
<evidence type="ECO:0000256" key="3">
    <source>
        <dbReference type="ARBA" id="ARBA00023163"/>
    </source>
</evidence>
<reference evidence="5 6" key="1">
    <citation type="journal article" date="2021" name="Front. Microbiol.">
        <title>Comprehensive Comparative Genomics and Phenotyping of Methylobacterium Species.</title>
        <authorList>
            <person name="Alessa O."/>
            <person name="Ogura Y."/>
            <person name="Fujitani Y."/>
            <person name="Takami H."/>
            <person name="Hayashi T."/>
            <person name="Sahin N."/>
            <person name="Tani A."/>
        </authorList>
    </citation>
    <scope>NUCLEOTIDE SEQUENCE [LARGE SCALE GENOMIC DNA]</scope>
    <source>
        <strain evidence="5 6">DSM 23679</strain>
    </source>
</reference>
<dbReference type="Proteomes" id="UP001055117">
    <property type="component" value="Unassembled WGS sequence"/>
</dbReference>
<keyword evidence="2" id="KW-0238">DNA-binding</keyword>
<evidence type="ECO:0000313" key="6">
    <source>
        <dbReference type="Proteomes" id="UP001055117"/>
    </source>
</evidence>
<feature type="domain" description="HTH crp-type" evidence="4">
    <location>
        <begin position="152"/>
        <end position="216"/>
    </location>
</feature>
<dbReference type="EMBL" id="BPQG01000003">
    <property type="protein sequence ID" value="GJD42284.1"/>
    <property type="molecule type" value="Genomic_DNA"/>
</dbReference>
<dbReference type="Pfam" id="PF13545">
    <property type="entry name" value="HTH_Crp_2"/>
    <property type="match status" value="1"/>
</dbReference>
<dbReference type="PROSITE" id="PS51063">
    <property type="entry name" value="HTH_CRP_2"/>
    <property type="match status" value="1"/>
</dbReference>
<evidence type="ECO:0000256" key="2">
    <source>
        <dbReference type="ARBA" id="ARBA00023125"/>
    </source>
</evidence>
<name>A0ABQ4QAN2_9HYPH</name>
<dbReference type="InterPro" id="IPR018490">
    <property type="entry name" value="cNMP-bd_dom_sf"/>
</dbReference>
<dbReference type="InterPro" id="IPR012318">
    <property type="entry name" value="HTH_CRP"/>
</dbReference>
<evidence type="ECO:0000313" key="5">
    <source>
        <dbReference type="EMBL" id="GJD42284.1"/>
    </source>
</evidence>
<evidence type="ECO:0000256" key="1">
    <source>
        <dbReference type="ARBA" id="ARBA00023015"/>
    </source>
</evidence>
<gene>
    <name evidence="5" type="ORF">AFCDBAGC_0119</name>
</gene>
<dbReference type="SUPFAM" id="SSF51206">
    <property type="entry name" value="cAMP-binding domain-like"/>
    <property type="match status" value="1"/>
</dbReference>
<dbReference type="RefSeq" id="WP_238270132.1">
    <property type="nucleotide sequence ID" value="NZ_BPQG01000003.1"/>
</dbReference>
<dbReference type="InterPro" id="IPR036388">
    <property type="entry name" value="WH-like_DNA-bd_sf"/>
</dbReference>
<dbReference type="PANTHER" id="PTHR24567">
    <property type="entry name" value="CRP FAMILY TRANSCRIPTIONAL REGULATORY PROTEIN"/>
    <property type="match status" value="1"/>
</dbReference>
<comment type="caution">
    <text evidence="5">The sequence shown here is derived from an EMBL/GenBank/DDBJ whole genome shotgun (WGS) entry which is preliminary data.</text>
</comment>
<dbReference type="SMART" id="SM00419">
    <property type="entry name" value="HTH_CRP"/>
    <property type="match status" value="1"/>
</dbReference>
<keyword evidence="3" id="KW-0804">Transcription</keyword>
<keyword evidence="1" id="KW-0805">Transcription regulation</keyword>
<dbReference type="PANTHER" id="PTHR24567:SF74">
    <property type="entry name" value="HTH-TYPE TRANSCRIPTIONAL REGULATOR ARCR"/>
    <property type="match status" value="1"/>
</dbReference>
<protein>
    <recommendedName>
        <fullName evidence="4">HTH crp-type domain-containing protein</fullName>
    </recommendedName>
</protein>
<keyword evidence="6" id="KW-1185">Reference proteome</keyword>
<proteinExistence type="predicted"/>
<dbReference type="Gene3D" id="2.60.120.10">
    <property type="entry name" value="Jelly Rolls"/>
    <property type="match status" value="1"/>
</dbReference>
<dbReference type="SUPFAM" id="SSF46785">
    <property type="entry name" value="Winged helix' DNA-binding domain"/>
    <property type="match status" value="1"/>
</dbReference>
<dbReference type="InterPro" id="IPR050397">
    <property type="entry name" value="Env_Response_Regulators"/>
</dbReference>
<sequence>MQTAHQIERWIERFPLVRNFSASHLQIARGNVHFPVLESGAIAYELQGACANYLMCIDGRTRVFRMSETGREMLIYKVGAGGTCVLTTQCLLSGGGFPAQSVAESRTELAALPADTFRQLMRESDEFRDFVLDDYTKLLSAVFDLVEEVAFAPLEQRLARRLLVEADAGGIVWKTHQQLASDVGSVREVISRLLGEWADAGLVEVRRGQVQVIDRAALAAGRPD</sequence>
<dbReference type="InterPro" id="IPR014710">
    <property type="entry name" value="RmlC-like_jellyroll"/>
</dbReference>